<sequence length="328" mass="36954">MGITSKEIAEICGVSRATVDRALNGKDRISPKTKEKILAVAKQMGYRKDLLARSLVKGKTMCIGVLVFDIRNYYFSQLVNTIELESRKNDYFLYITLHEKNKEKEYQLINSLVSRRVDGILVCPVNKGPEFEKFLLDLPIPVVSIGNFISPKIPYVGIDEELGAKDATSLLISKGYEFIIFVCPPLSDKKNENVYTHEHRAIGFQEQLNKNKQVGGVIIDSWDYINEVDRILESSNKRTAILCSGDIYALQILKHLKMRGVKVPQDVGIMGFDNIDMLEFVTPKLTTLSNEIDTVARTSVDMLIKLMNSEPTDTHVLIAHKIIDGDSI</sequence>
<dbReference type="PROSITE" id="PS50932">
    <property type="entry name" value="HTH_LACI_2"/>
    <property type="match status" value="1"/>
</dbReference>
<evidence type="ECO:0000313" key="6">
    <source>
        <dbReference type="Proteomes" id="UP000032431"/>
    </source>
</evidence>
<dbReference type="Gene3D" id="3.40.50.2300">
    <property type="match status" value="2"/>
</dbReference>
<dbReference type="STRING" id="29343.CCDG5_0832"/>
<keyword evidence="6" id="KW-1185">Reference proteome</keyword>
<dbReference type="Proteomes" id="UP000032431">
    <property type="component" value="Chromosome I"/>
</dbReference>
<dbReference type="Gene3D" id="1.10.260.40">
    <property type="entry name" value="lambda repressor-like DNA-binding domains"/>
    <property type="match status" value="1"/>
</dbReference>
<dbReference type="GO" id="GO:0000976">
    <property type="term" value="F:transcription cis-regulatory region binding"/>
    <property type="evidence" value="ECO:0007669"/>
    <property type="project" value="TreeGrafter"/>
</dbReference>
<protein>
    <submittedName>
        <fullName evidence="5">Transcriptional regulator</fullName>
    </submittedName>
</protein>
<dbReference type="PANTHER" id="PTHR30146:SF24">
    <property type="entry name" value="XYLOSE OPERON REGULATORY PROTEIN"/>
    <property type="match status" value="1"/>
</dbReference>
<accession>A0A078KS49</accession>
<reference evidence="6" key="1">
    <citation type="submission" date="2014-07" db="EMBL/GenBank/DDBJ databases">
        <authorList>
            <person name="Wibberg D."/>
        </authorList>
    </citation>
    <scope>NUCLEOTIDE SEQUENCE [LARGE SCALE GENOMIC DNA]</scope>
    <source>
        <strain evidence="6">DG5</strain>
    </source>
</reference>
<evidence type="ECO:0000256" key="1">
    <source>
        <dbReference type="ARBA" id="ARBA00023015"/>
    </source>
</evidence>
<dbReference type="InterPro" id="IPR028082">
    <property type="entry name" value="Peripla_BP_I"/>
</dbReference>
<dbReference type="EMBL" id="LM995447">
    <property type="protein sequence ID" value="CDZ23960.1"/>
    <property type="molecule type" value="Genomic_DNA"/>
</dbReference>
<dbReference type="SMART" id="SM00354">
    <property type="entry name" value="HTH_LACI"/>
    <property type="match status" value="1"/>
</dbReference>
<dbReference type="SUPFAM" id="SSF53822">
    <property type="entry name" value="Periplasmic binding protein-like I"/>
    <property type="match status" value="1"/>
</dbReference>
<dbReference type="OrthoDB" id="308642at2"/>
<gene>
    <name evidence="5" type="ORF">CCDG5_0832</name>
</gene>
<dbReference type="AlphaFoldDB" id="A0A078KS49"/>
<keyword evidence="3" id="KW-0804">Transcription</keyword>
<dbReference type="Pfam" id="PF13377">
    <property type="entry name" value="Peripla_BP_3"/>
    <property type="match status" value="1"/>
</dbReference>
<proteinExistence type="predicted"/>
<name>A0A078KS49_9FIRM</name>
<evidence type="ECO:0000313" key="5">
    <source>
        <dbReference type="EMBL" id="CDZ23960.1"/>
    </source>
</evidence>
<dbReference type="SUPFAM" id="SSF47413">
    <property type="entry name" value="lambda repressor-like DNA-binding domains"/>
    <property type="match status" value="1"/>
</dbReference>
<dbReference type="PANTHER" id="PTHR30146">
    <property type="entry name" value="LACI-RELATED TRANSCRIPTIONAL REPRESSOR"/>
    <property type="match status" value="1"/>
</dbReference>
<keyword evidence="1" id="KW-0805">Transcription regulation</keyword>
<dbReference type="InterPro" id="IPR046335">
    <property type="entry name" value="LacI/GalR-like_sensor"/>
</dbReference>
<dbReference type="HOGENOM" id="CLU_037628_6_1_9"/>
<feature type="domain" description="HTH lacI-type" evidence="4">
    <location>
        <begin position="3"/>
        <end position="57"/>
    </location>
</feature>
<dbReference type="CDD" id="cd01392">
    <property type="entry name" value="HTH_LacI"/>
    <property type="match status" value="1"/>
</dbReference>
<keyword evidence="2" id="KW-0238">DNA-binding</keyword>
<evidence type="ECO:0000256" key="3">
    <source>
        <dbReference type="ARBA" id="ARBA00023163"/>
    </source>
</evidence>
<dbReference type="InterPro" id="IPR000843">
    <property type="entry name" value="HTH_LacI"/>
</dbReference>
<organism evidence="5 6">
    <name type="scientific">[Clostridium] cellulosi</name>
    <dbReference type="NCBI Taxonomy" id="29343"/>
    <lineage>
        <taxon>Bacteria</taxon>
        <taxon>Bacillati</taxon>
        <taxon>Bacillota</taxon>
        <taxon>Clostridia</taxon>
        <taxon>Eubacteriales</taxon>
        <taxon>Oscillospiraceae</taxon>
        <taxon>Oscillospiraceae incertae sedis</taxon>
    </lineage>
</organism>
<evidence type="ECO:0000259" key="4">
    <source>
        <dbReference type="PROSITE" id="PS50932"/>
    </source>
</evidence>
<dbReference type="KEGG" id="ccel:CCDG5_0832"/>
<evidence type="ECO:0000256" key="2">
    <source>
        <dbReference type="ARBA" id="ARBA00023125"/>
    </source>
</evidence>
<dbReference type="PATRIC" id="fig|29343.3.peg.879"/>
<dbReference type="InterPro" id="IPR010982">
    <property type="entry name" value="Lambda_DNA-bd_dom_sf"/>
</dbReference>
<dbReference type="GO" id="GO:0003700">
    <property type="term" value="F:DNA-binding transcription factor activity"/>
    <property type="evidence" value="ECO:0007669"/>
    <property type="project" value="TreeGrafter"/>
</dbReference>
<dbReference type="Pfam" id="PF00356">
    <property type="entry name" value="LacI"/>
    <property type="match status" value="1"/>
</dbReference>
<dbReference type="CDD" id="cd06267">
    <property type="entry name" value="PBP1_LacI_sugar_binding-like"/>
    <property type="match status" value="1"/>
</dbReference>